<dbReference type="NCBIfam" id="NF046010">
    <property type="entry name" value="MAG6790_fam"/>
    <property type="match status" value="1"/>
</dbReference>
<reference evidence="1 2" key="1">
    <citation type="submission" date="2019-01" db="EMBL/GenBank/DDBJ databases">
        <authorList>
            <consortium name="Pathogen Informatics"/>
        </authorList>
    </citation>
    <scope>NUCLEOTIDE SEQUENCE [LARGE SCALE GENOMIC DNA]</scope>
    <source>
        <strain evidence="1 2">NCTC10181</strain>
    </source>
</reference>
<name>A0A449B2R6_9BACT</name>
<dbReference type="OrthoDB" id="399007at2"/>
<dbReference type="EMBL" id="LR215036">
    <property type="protein sequence ID" value="VEU74861.1"/>
    <property type="molecule type" value="Genomic_DNA"/>
</dbReference>
<organism evidence="1 2">
    <name type="scientific">Mycoplasmopsis citelli</name>
    <dbReference type="NCBI Taxonomy" id="171281"/>
    <lineage>
        <taxon>Bacteria</taxon>
        <taxon>Bacillati</taxon>
        <taxon>Mycoplasmatota</taxon>
        <taxon>Mycoplasmoidales</taxon>
        <taxon>Metamycoplasmataceae</taxon>
        <taxon>Mycoplasmopsis</taxon>
    </lineage>
</organism>
<proteinExistence type="predicted"/>
<dbReference type="AlphaFoldDB" id="A0A449B2R6"/>
<dbReference type="Proteomes" id="UP000290985">
    <property type="component" value="Chromosome"/>
</dbReference>
<evidence type="ECO:0000313" key="1">
    <source>
        <dbReference type="EMBL" id="VEU74861.1"/>
    </source>
</evidence>
<evidence type="ECO:0000313" key="2">
    <source>
        <dbReference type="Proteomes" id="UP000290985"/>
    </source>
</evidence>
<accession>A0A449B2R6</accession>
<gene>
    <name evidence="1" type="ORF">NCTC10181_00728</name>
</gene>
<sequence>MYKYKAKLVSNGEVVAQANTLDDLNGLIKNYRRGQKHGLHTKANENIEIIHIERDNLHGKHQSKEVVLKIV</sequence>
<dbReference type="KEGG" id="mcit:NCTC10181_00728"/>
<keyword evidence="2" id="KW-1185">Reference proteome</keyword>
<protein>
    <submittedName>
        <fullName evidence="1">Uncharacterized protein</fullName>
    </submittedName>
</protein>
<dbReference type="RefSeq" id="WP_129725652.1">
    <property type="nucleotide sequence ID" value="NZ_CP101807.1"/>
</dbReference>